<feature type="transmembrane region" description="Helical" evidence="1">
    <location>
        <begin position="149"/>
        <end position="166"/>
    </location>
</feature>
<keyword evidence="1" id="KW-0812">Transmembrane</keyword>
<feature type="transmembrane region" description="Helical" evidence="1">
    <location>
        <begin position="323"/>
        <end position="342"/>
    </location>
</feature>
<feature type="transmembrane region" description="Helical" evidence="1">
    <location>
        <begin position="173"/>
        <end position="191"/>
    </location>
</feature>
<reference evidence="2" key="1">
    <citation type="submission" date="2018-10" db="EMBL/GenBank/DDBJ databases">
        <title>Hidden diversity of soil giant viruses.</title>
        <authorList>
            <person name="Schulz F."/>
            <person name="Alteio L."/>
            <person name="Goudeau D."/>
            <person name="Ryan E.M."/>
            <person name="Malmstrom R.R."/>
            <person name="Blanchard J."/>
            <person name="Woyke T."/>
        </authorList>
    </citation>
    <scope>NUCLEOTIDE SEQUENCE</scope>
    <source>
        <strain evidence="2">DSV1</strain>
    </source>
</reference>
<proteinExistence type="predicted"/>
<accession>A0A3G4ZRH8</accession>
<protein>
    <recommendedName>
        <fullName evidence="3">DUF2157 domain-containing protein</fullName>
    </recommendedName>
</protein>
<keyword evidence="1" id="KW-0472">Membrane</keyword>
<feature type="transmembrane region" description="Helical" evidence="1">
    <location>
        <begin position="53"/>
        <end position="71"/>
    </location>
</feature>
<feature type="transmembrane region" description="Helical" evidence="1">
    <location>
        <begin position="203"/>
        <end position="223"/>
    </location>
</feature>
<evidence type="ECO:0008006" key="3">
    <source>
        <dbReference type="Google" id="ProtNLM"/>
    </source>
</evidence>
<feature type="transmembrane region" description="Helical" evidence="1">
    <location>
        <begin position="123"/>
        <end position="143"/>
    </location>
</feature>
<organism evidence="2">
    <name type="scientific">Dasosvirus sp</name>
    <dbReference type="NCBI Taxonomy" id="2487764"/>
    <lineage>
        <taxon>Viruses</taxon>
        <taxon>Varidnaviria</taxon>
        <taxon>Bamfordvirae</taxon>
        <taxon>Nucleocytoviricota</taxon>
        <taxon>Megaviricetes</taxon>
        <taxon>Imitervirales</taxon>
        <taxon>Mimiviridae</taxon>
        <taxon>Klosneuvirinae</taxon>
    </lineage>
</organism>
<keyword evidence="1" id="KW-1133">Transmembrane helix</keyword>
<evidence type="ECO:0000313" key="2">
    <source>
        <dbReference type="EMBL" id="AYV77508.1"/>
    </source>
</evidence>
<feature type="transmembrane region" description="Helical" evidence="1">
    <location>
        <begin position="267"/>
        <end position="287"/>
    </location>
</feature>
<feature type="transmembrane region" description="Helical" evidence="1">
    <location>
        <begin position="294"/>
        <end position="311"/>
    </location>
</feature>
<feature type="transmembrane region" description="Helical" evidence="1">
    <location>
        <begin position="91"/>
        <end position="111"/>
    </location>
</feature>
<name>A0A3G4ZRH8_9VIRU</name>
<sequence length="348" mass="40976">METKDSEVVKELEQYIDQHIIDQKIKEKGHQMCIDLLKRKDNVKKPARKPEDILKMMLFFFGFCLVMLLMEDLRKFLEKIALELIQRIVKFLTNVNVVAMMGTTLLLLTTFGEQTIKNSKLKALWISPCISCAIFYCTSWYWASGRNIYHLYFDLVMLGIFVLVTLYKKDKDVGFLAGLTFYIAYVNHVVGKSAVSFNVRDNPIPLLIASGVLFLVFLIMDIYRVNSKVRLFEAGMYFWSNLFGSVTLVSLWEHHWIKYHHEKWMVYWHWIEILMCNLFILIMYIGFGLKKRSIITSSYIVMGAWFFEFTVGALDRSMNQTRIMFYSFANLLLVYLLFKNVLKCNKQD</sequence>
<feature type="transmembrane region" description="Helical" evidence="1">
    <location>
        <begin position="235"/>
        <end position="252"/>
    </location>
</feature>
<evidence type="ECO:0000256" key="1">
    <source>
        <dbReference type="SAM" id="Phobius"/>
    </source>
</evidence>
<gene>
    <name evidence="2" type="ORF">Dasosvirus4_29</name>
</gene>
<dbReference type="EMBL" id="MK072045">
    <property type="protein sequence ID" value="AYV77508.1"/>
    <property type="molecule type" value="Genomic_DNA"/>
</dbReference>